<dbReference type="Pfam" id="PF00112">
    <property type="entry name" value="Peptidase_C1"/>
    <property type="match status" value="1"/>
</dbReference>
<comment type="similarity">
    <text evidence="1">Belongs to the peptidase C1 family.</text>
</comment>
<keyword evidence="4" id="KW-0788">Thiol protease</keyword>
<dbReference type="PROSITE" id="PS00139">
    <property type="entry name" value="THIOL_PROTEASE_CYS"/>
    <property type="match status" value="1"/>
</dbReference>
<name>A0A914VH34_9BILA</name>
<dbReference type="InterPro" id="IPR013128">
    <property type="entry name" value="Peptidase_C1A"/>
</dbReference>
<keyword evidence="2" id="KW-0645">Protease</keyword>
<dbReference type="GO" id="GO:0008234">
    <property type="term" value="F:cysteine-type peptidase activity"/>
    <property type="evidence" value="ECO:0007669"/>
    <property type="project" value="UniProtKB-KW"/>
</dbReference>
<sequence length="344" mass="39512">MVEKINKDSTNLWKARYNPSAHRSTKMPNASSWPTYLLEERWRVVDKIRNMEFSPQMIQHRRQLFEFVEELPMRFDAREKWPHCQSIATVPDQGACGSCWAVAATAAMSDRVCIHSNGTNAPILSVQDVLSCCEYCGNCVLGGTPMTAFIYWIENGIVSGTESGCKPYNVSLDCGHPCTVNTYETTFKKMKCEKSCQTSYHQQKTFKDDKVFGSLAYKITWQYPWVKLKMEGKALSWNERIDEFLDIVKREIYLFGPIVVELSATEELLLYASGVYHHPHDHEKRTLYSHIVRIIGWDTEHNDTNWLAVNSWGPQWGDYGLFRIRAKSLHTNAAFGFQAALPRS</sequence>
<dbReference type="WBParaSite" id="PSAMB.scaffold197size66919.g3583.t1">
    <property type="protein sequence ID" value="PSAMB.scaffold197size66919.g3583.t1"/>
    <property type="gene ID" value="PSAMB.scaffold197size66919.g3583"/>
</dbReference>
<dbReference type="AlphaFoldDB" id="A0A914VH34"/>
<dbReference type="InterPro" id="IPR038765">
    <property type="entry name" value="Papain-like_cys_pep_sf"/>
</dbReference>
<dbReference type="InterPro" id="IPR000169">
    <property type="entry name" value="Pept_cys_AS"/>
</dbReference>
<evidence type="ECO:0000256" key="2">
    <source>
        <dbReference type="ARBA" id="ARBA00022670"/>
    </source>
</evidence>
<accession>A0A914VH34</accession>
<dbReference type="GO" id="GO:0006508">
    <property type="term" value="P:proteolysis"/>
    <property type="evidence" value="ECO:0007669"/>
    <property type="project" value="UniProtKB-KW"/>
</dbReference>
<dbReference type="Gene3D" id="3.90.70.10">
    <property type="entry name" value="Cysteine proteinases"/>
    <property type="match status" value="1"/>
</dbReference>
<evidence type="ECO:0000256" key="4">
    <source>
        <dbReference type="ARBA" id="ARBA00022807"/>
    </source>
</evidence>
<protein>
    <submittedName>
        <fullName evidence="7">Peptidase C1A papain C-terminal domain-containing protein</fullName>
    </submittedName>
</protein>
<organism evidence="6 7">
    <name type="scientific">Plectus sambesii</name>
    <dbReference type="NCBI Taxonomy" id="2011161"/>
    <lineage>
        <taxon>Eukaryota</taxon>
        <taxon>Metazoa</taxon>
        <taxon>Ecdysozoa</taxon>
        <taxon>Nematoda</taxon>
        <taxon>Chromadorea</taxon>
        <taxon>Plectida</taxon>
        <taxon>Plectina</taxon>
        <taxon>Plectoidea</taxon>
        <taxon>Plectidae</taxon>
        <taxon>Plectus</taxon>
    </lineage>
</organism>
<keyword evidence="6" id="KW-1185">Reference proteome</keyword>
<evidence type="ECO:0000259" key="5">
    <source>
        <dbReference type="SMART" id="SM00645"/>
    </source>
</evidence>
<evidence type="ECO:0000256" key="1">
    <source>
        <dbReference type="ARBA" id="ARBA00008455"/>
    </source>
</evidence>
<dbReference type="InterPro" id="IPR000668">
    <property type="entry name" value="Peptidase_C1A_C"/>
</dbReference>
<evidence type="ECO:0000256" key="3">
    <source>
        <dbReference type="ARBA" id="ARBA00022801"/>
    </source>
</evidence>
<dbReference type="Proteomes" id="UP000887566">
    <property type="component" value="Unplaced"/>
</dbReference>
<dbReference type="SMART" id="SM00645">
    <property type="entry name" value="Pept_C1"/>
    <property type="match status" value="1"/>
</dbReference>
<evidence type="ECO:0000313" key="7">
    <source>
        <dbReference type="WBParaSite" id="PSAMB.scaffold197size66919.g3583.t1"/>
    </source>
</evidence>
<feature type="domain" description="Peptidase C1A papain C-terminal" evidence="5">
    <location>
        <begin position="71"/>
        <end position="337"/>
    </location>
</feature>
<keyword evidence="3" id="KW-0378">Hydrolase</keyword>
<reference evidence="7" key="1">
    <citation type="submission" date="2022-11" db="UniProtKB">
        <authorList>
            <consortium name="WormBaseParasite"/>
        </authorList>
    </citation>
    <scope>IDENTIFICATION</scope>
</reference>
<dbReference type="PANTHER" id="PTHR12411">
    <property type="entry name" value="CYSTEINE PROTEASE FAMILY C1-RELATED"/>
    <property type="match status" value="1"/>
</dbReference>
<evidence type="ECO:0000313" key="6">
    <source>
        <dbReference type="Proteomes" id="UP000887566"/>
    </source>
</evidence>
<proteinExistence type="inferred from homology"/>
<dbReference type="SUPFAM" id="SSF54001">
    <property type="entry name" value="Cysteine proteinases"/>
    <property type="match status" value="1"/>
</dbReference>